<evidence type="ECO:0000256" key="1">
    <source>
        <dbReference type="ARBA" id="ARBA00004240"/>
    </source>
</evidence>
<dbReference type="Proteomes" id="UP000267821">
    <property type="component" value="Unassembled WGS sequence"/>
</dbReference>
<evidence type="ECO:0000259" key="13">
    <source>
        <dbReference type="Pfam" id="PF11566"/>
    </source>
</evidence>
<dbReference type="GO" id="GO:0043161">
    <property type="term" value="P:proteasome-mediated ubiquitin-dependent protein catabolic process"/>
    <property type="evidence" value="ECO:0007669"/>
    <property type="project" value="InterPro"/>
</dbReference>
<feature type="compositionally biased region" description="Basic and acidic residues" evidence="11">
    <location>
        <begin position="184"/>
        <end position="193"/>
    </location>
</feature>
<accession>A0A3N4LET8</accession>
<evidence type="ECO:0000256" key="2">
    <source>
        <dbReference type="ARBA" id="ARBA00004496"/>
    </source>
</evidence>
<dbReference type="Gene3D" id="3.40.1000.30">
    <property type="match status" value="1"/>
</dbReference>
<evidence type="ECO:0000259" key="12">
    <source>
        <dbReference type="Pfam" id="PF08577"/>
    </source>
</evidence>
<keyword evidence="5" id="KW-0963">Cytoplasm</keyword>
<evidence type="ECO:0000256" key="8">
    <source>
        <dbReference type="ARBA" id="ARBA00022942"/>
    </source>
</evidence>
<evidence type="ECO:0000256" key="6">
    <source>
        <dbReference type="ARBA" id="ARBA00022553"/>
    </source>
</evidence>
<dbReference type="GO" id="GO:0070628">
    <property type="term" value="F:proteasome binding"/>
    <property type="evidence" value="ECO:0007669"/>
    <property type="project" value="InterPro"/>
</dbReference>
<feature type="domain" description="PI31 proteasome regulator N-terminal" evidence="13">
    <location>
        <begin position="33"/>
        <end position="141"/>
    </location>
</feature>
<reference evidence="14 15" key="1">
    <citation type="journal article" date="2018" name="Nat. Ecol. Evol.">
        <title>Pezizomycetes genomes reveal the molecular basis of ectomycorrhizal truffle lifestyle.</title>
        <authorList>
            <person name="Murat C."/>
            <person name="Payen T."/>
            <person name="Noel B."/>
            <person name="Kuo A."/>
            <person name="Morin E."/>
            <person name="Chen J."/>
            <person name="Kohler A."/>
            <person name="Krizsan K."/>
            <person name="Balestrini R."/>
            <person name="Da Silva C."/>
            <person name="Montanini B."/>
            <person name="Hainaut M."/>
            <person name="Levati E."/>
            <person name="Barry K.W."/>
            <person name="Belfiori B."/>
            <person name="Cichocki N."/>
            <person name="Clum A."/>
            <person name="Dockter R.B."/>
            <person name="Fauchery L."/>
            <person name="Guy J."/>
            <person name="Iotti M."/>
            <person name="Le Tacon F."/>
            <person name="Lindquist E.A."/>
            <person name="Lipzen A."/>
            <person name="Malagnac F."/>
            <person name="Mello A."/>
            <person name="Molinier V."/>
            <person name="Miyauchi S."/>
            <person name="Poulain J."/>
            <person name="Riccioni C."/>
            <person name="Rubini A."/>
            <person name="Sitrit Y."/>
            <person name="Splivallo R."/>
            <person name="Traeger S."/>
            <person name="Wang M."/>
            <person name="Zifcakova L."/>
            <person name="Wipf D."/>
            <person name="Zambonelli A."/>
            <person name="Paolocci F."/>
            <person name="Nowrousian M."/>
            <person name="Ottonello S."/>
            <person name="Baldrian P."/>
            <person name="Spatafora J.W."/>
            <person name="Henrissat B."/>
            <person name="Nagy L.G."/>
            <person name="Aury J.M."/>
            <person name="Wincker P."/>
            <person name="Grigoriev I.V."/>
            <person name="Bonfante P."/>
            <person name="Martin F.M."/>
        </authorList>
    </citation>
    <scope>NUCLEOTIDE SEQUENCE [LARGE SCALE GENOMIC DNA]</scope>
    <source>
        <strain evidence="14 15">ATCC MYA-4762</strain>
    </source>
</reference>
<evidence type="ECO:0000256" key="3">
    <source>
        <dbReference type="ARBA" id="ARBA00006405"/>
    </source>
</evidence>
<gene>
    <name evidence="14" type="ORF">L211DRAFT_813395</name>
</gene>
<comment type="similarity">
    <text evidence="3">Belongs to the proteasome inhibitor PI31 family.</text>
</comment>
<sequence>MADNPLSPATLLTLIEGSLWTPTSEPSSARPQTLRNPYDAIALFVHACMLTVGFRLIGLDDDDRLDTPIDASNLKALQPKWNSGSSYSFRYAHSQSSLEYLIKINRLGNKVVVFGLGIGDEKTTSFDIVTKDFVSESFFPYVPNEINIIQKLMPGLNKPGYQEEVSSAASSSASQNQRPPQRLQEPDRPEFNDPLRMGFNPPRPFHPPPIPAGEVPPGFEDEYEILQPPRHLYYPPGHNPLSIGADDLNPPGLGPNPPLRGPFFGEGGVPRPGFGGMGPMGGMHPTPDHPMFGGGNGQREYDPRFPPGTRYDPVGPGDAPRGGLRGPRGPGWGGGGGFGGFGSGDFI</sequence>
<dbReference type="PANTHER" id="PTHR13266">
    <property type="entry name" value="PROTEASOME INHIBITOR"/>
    <property type="match status" value="1"/>
</dbReference>
<feature type="compositionally biased region" description="Gly residues" evidence="11">
    <location>
        <begin position="323"/>
        <end position="347"/>
    </location>
</feature>
<dbReference type="InterPro" id="IPR021625">
    <property type="entry name" value="PI31_Prot_N"/>
</dbReference>
<feature type="region of interest" description="Disordered" evidence="11">
    <location>
        <begin position="294"/>
        <end position="347"/>
    </location>
</feature>
<dbReference type="OrthoDB" id="68090at2759"/>
<organism evidence="14 15">
    <name type="scientific">Terfezia boudieri ATCC MYA-4762</name>
    <dbReference type="NCBI Taxonomy" id="1051890"/>
    <lineage>
        <taxon>Eukaryota</taxon>
        <taxon>Fungi</taxon>
        <taxon>Dikarya</taxon>
        <taxon>Ascomycota</taxon>
        <taxon>Pezizomycotina</taxon>
        <taxon>Pezizomycetes</taxon>
        <taxon>Pezizales</taxon>
        <taxon>Pezizaceae</taxon>
        <taxon>Terfezia</taxon>
    </lineage>
</organism>
<dbReference type="InterPro" id="IPR013886">
    <property type="entry name" value="PI31_Prot_C"/>
</dbReference>
<keyword evidence="8" id="KW-0647">Proteasome</keyword>
<name>A0A3N4LET8_9PEZI</name>
<dbReference type="InterPro" id="IPR045128">
    <property type="entry name" value="PI31-like"/>
</dbReference>
<evidence type="ECO:0000256" key="9">
    <source>
        <dbReference type="ARBA" id="ARBA00022990"/>
    </source>
</evidence>
<dbReference type="Pfam" id="PF11566">
    <property type="entry name" value="PI31_Prot_N"/>
    <property type="match status" value="1"/>
</dbReference>
<dbReference type="EMBL" id="ML121575">
    <property type="protein sequence ID" value="RPB20208.1"/>
    <property type="molecule type" value="Genomic_DNA"/>
</dbReference>
<dbReference type="GO" id="GO:0005783">
    <property type="term" value="C:endoplasmic reticulum"/>
    <property type="evidence" value="ECO:0007669"/>
    <property type="project" value="UniProtKB-SubCell"/>
</dbReference>
<evidence type="ECO:0000313" key="14">
    <source>
        <dbReference type="EMBL" id="RPB20208.1"/>
    </source>
</evidence>
<evidence type="ECO:0000256" key="4">
    <source>
        <dbReference type="ARBA" id="ARBA00022481"/>
    </source>
</evidence>
<comment type="function">
    <text evidence="10">Plays an important role in control of proteasome function. Inhibits the hydrolysis of protein and peptide substrates by the 20S proteasome. Also inhibits the activation of the proteasome by the proteasome regulatory proteins PA700 and PA28.</text>
</comment>
<dbReference type="InParanoid" id="A0A3N4LET8"/>
<evidence type="ECO:0000256" key="10">
    <source>
        <dbReference type="ARBA" id="ARBA00024805"/>
    </source>
</evidence>
<keyword evidence="9" id="KW-0007">Acetylation</keyword>
<dbReference type="STRING" id="1051890.A0A3N4LET8"/>
<keyword evidence="15" id="KW-1185">Reference proteome</keyword>
<dbReference type="Pfam" id="PF08577">
    <property type="entry name" value="PI31_Prot_C"/>
    <property type="match status" value="1"/>
</dbReference>
<evidence type="ECO:0000313" key="15">
    <source>
        <dbReference type="Proteomes" id="UP000267821"/>
    </source>
</evidence>
<dbReference type="PANTHER" id="PTHR13266:SF1">
    <property type="entry name" value="PROTEASOME INHIBITOR PI31 SUBUNIT"/>
    <property type="match status" value="1"/>
</dbReference>
<feature type="region of interest" description="Disordered" evidence="11">
    <location>
        <begin position="160"/>
        <end position="198"/>
    </location>
</feature>
<evidence type="ECO:0000256" key="7">
    <source>
        <dbReference type="ARBA" id="ARBA00022824"/>
    </source>
</evidence>
<keyword evidence="7" id="KW-0256">Endoplasmic reticulum</keyword>
<evidence type="ECO:0000256" key="11">
    <source>
        <dbReference type="SAM" id="MobiDB-lite"/>
    </source>
</evidence>
<evidence type="ECO:0000256" key="5">
    <source>
        <dbReference type="ARBA" id="ARBA00022490"/>
    </source>
</evidence>
<dbReference type="GO" id="GO:0004866">
    <property type="term" value="F:endopeptidase inhibitor activity"/>
    <property type="evidence" value="ECO:0007669"/>
    <property type="project" value="InterPro"/>
</dbReference>
<keyword evidence="4" id="KW-0488">Methylation</keyword>
<protein>
    <submittedName>
        <fullName evidence="14">Uncharacterized protein</fullName>
    </submittedName>
</protein>
<proteinExistence type="inferred from homology"/>
<feature type="domain" description="PI31 proteasome regulator C-terminal" evidence="12">
    <location>
        <begin position="243"/>
        <end position="316"/>
    </location>
</feature>
<dbReference type="GO" id="GO:0000502">
    <property type="term" value="C:proteasome complex"/>
    <property type="evidence" value="ECO:0007669"/>
    <property type="project" value="UniProtKB-KW"/>
</dbReference>
<dbReference type="AlphaFoldDB" id="A0A3N4LET8"/>
<keyword evidence="6" id="KW-0597">Phosphoprotein</keyword>
<comment type="subcellular location">
    <subcellularLocation>
        <location evidence="2">Cytoplasm</location>
    </subcellularLocation>
    <subcellularLocation>
        <location evidence="1">Endoplasmic reticulum</location>
    </subcellularLocation>
</comment>